<accession>E6SGJ6</accession>
<dbReference type="OrthoDB" id="1809801at2"/>
<dbReference type="RefSeq" id="WP_013494847.1">
    <property type="nucleotide sequence ID" value="NC_014831.1"/>
</dbReference>
<dbReference type="STRING" id="644966.Tmar_0421"/>
<dbReference type="InterPro" id="IPR026838">
    <property type="entry name" value="YheC/D"/>
</dbReference>
<proteinExistence type="predicted"/>
<reference evidence="2" key="2">
    <citation type="journal article" date="2010" name="Stand. Genomic Sci.">
        <title>Complete genome sequence of Thermaerobacter marianensis type strain (7p75aT).</title>
        <authorList>
            <person name="Han C."/>
            <person name="Gu W."/>
            <person name="Zhang X."/>
            <person name="Lapidus A."/>
            <person name="Nolan M."/>
            <person name="Copeland A."/>
            <person name="Lucas S."/>
            <person name="Glavina Del Rio T."/>
            <person name="Tice H."/>
            <person name="Cheng J."/>
            <person name="Tapia R."/>
            <person name="Goodwin L."/>
            <person name="Pitluck S."/>
            <person name="Pagani I."/>
            <person name="Ivanova N."/>
            <person name="Mavromatis K."/>
            <person name="Mikhailova N."/>
            <person name="Pati A."/>
            <person name="Chen A."/>
            <person name="Palaniappan K."/>
            <person name="Land M."/>
            <person name="Hauser L."/>
            <person name="Chang Y."/>
            <person name="Jeffries C."/>
            <person name="Schneider S."/>
            <person name="Rohde M."/>
            <person name="Goker M."/>
            <person name="Pukall R."/>
            <person name="Woyke T."/>
            <person name="Bristow J."/>
            <person name="Eisen J."/>
            <person name="Markowitz V."/>
            <person name="Hugenholtz P."/>
            <person name="Kyrpides N."/>
            <person name="Klenk H."/>
            <person name="Detter J."/>
        </authorList>
    </citation>
    <scope>NUCLEOTIDE SEQUENCE [LARGE SCALE GENOMIC DNA]</scope>
    <source>
        <strain evidence="2">ATCC 700841 / DSM 12885 / JCM 10246 / 7p75a</strain>
    </source>
</reference>
<sequence>MLEAVRIRPCSATGLLVGPDAQATIGIRGRRHVTLCHGNCREVVGAWRDPAVPPGEIWLPRGVVDRLLAVPGIPYDVRWDGRELRLGPVVAVIVPQRSLAPSPDRWADWAAAYDRVRGLLFVTDRAHLDLERGRASGYYLRPDPRGGQWQWGRFPLPEAAYRRAALPAALYEQLPQRGTRLFDTECADKWTVYRWLSARPAVAPYLPWTVPVERLEDLPALVRCRGRLMLKRREGCRGRGLLAVWGDGSAGFWVQRRDEPAPRHVPGDRELIACLRREFGPHRYLAQQAVDLPERAGRRMDLRVIMQRDARGAWRCTGGAARFGKPGHIASNFVWEGGFGCAPDRGLRLALGLDARAARRLWDGVREAALRVCQALDAYGEFGDLGLDMAVDRAGCIWLLEVNCGLQVHRLAAFDGGAEAVRRVRQTPLLYARHLAGWPAVEPRAPSFLRSRAAGAGAVRP</sequence>
<evidence type="ECO:0000313" key="1">
    <source>
        <dbReference type="EMBL" id="ADU50542.1"/>
    </source>
</evidence>
<reference evidence="1 2" key="1">
    <citation type="journal article" date="2010" name="Stand. Genomic Sci.">
        <title>Complete genome sequence of Thermaerobacter marianensis type strain (7p75a).</title>
        <authorList>
            <person name="Han C."/>
            <person name="Gu W."/>
            <person name="Zhang X."/>
            <person name="Lapidus A."/>
            <person name="Nolan M."/>
            <person name="Copeland A."/>
            <person name="Lucas S."/>
            <person name="Del Rio T.G."/>
            <person name="Tice H."/>
            <person name="Cheng J.F."/>
            <person name="Tapia R."/>
            <person name="Goodwin L."/>
            <person name="Pitluck S."/>
            <person name="Pagani I."/>
            <person name="Ivanova N."/>
            <person name="Mavromatis K."/>
            <person name="Mikhailova N."/>
            <person name="Pati A."/>
            <person name="Chen A."/>
            <person name="Palaniappan K."/>
            <person name="Land M."/>
            <person name="Hauser L."/>
            <person name="Chang Y.J."/>
            <person name="Jeffries C.D."/>
            <person name="Schneider S."/>
            <person name="Rohde M."/>
            <person name="Goker M."/>
            <person name="Pukall R."/>
            <person name="Woyke T."/>
            <person name="Bristow J."/>
            <person name="Eisen J.A."/>
            <person name="Markowitz V."/>
            <person name="Hugenholtz P."/>
            <person name="Kyrpides N.C."/>
            <person name="Klenk H.P."/>
            <person name="Detter J.C."/>
        </authorList>
    </citation>
    <scope>NUCLEOTIDE SEQUENCE [LARGE SCALE GENOMIC DNA]</scope>
    <source>
        <strain evidence="2">ATCC 700841 / DSM 12885 / JCM 10246 / 7p75a</strain>
    </source>
</reference>
<dbReference type="Proteomes" id="UP000008915">
    <property type="component" value="Chromosome"/>
</dbReference>
<dbReference type="HOGENOM" id="CLU_044334_3_0_9"/>
<dbReference type="KEGG" id="tmr:Tmar_0421"/>
<keyword evidence="2" id="KW-1185">Reference proteome</keyword>
<dbReference type="Pfam" id="PF14398">
    <property type="entry name" value="ATPgrasp_YheCD"/>
    <property type="match status" value="1"/>
</dbReference>
<dbReference type="EMBL" id="CP002344">
    <property type="protein sequence ID" value="ADU50542.1"/>
    <property type="molecule type" value="Genomic_DNA"/>
</dbReference>
<organism evidence="1 2">
    <name type="scientific">Thermaerobacter marianensis (strain ATCC 700841 / DSM 12885 / JCM 10246 / 7p75a)</name>
    <dbReference type="NCBI Taxonomy" id="644966"/>
    <lineage>
        <taxon>Bacteria</taxon>
        <taxon>Bacillati</taxon>
        <taxon>Bacillota</taxon>
        <taxon>Clostridia</taxon>
        <taxon>Eubacteriales</taxon>
        <taxon>Clostridiales Family XVII. Incertae Sedis</taxon>
        <taxon>Thermaerobacter</taxon>
    </lineage>
</organism>
<evidence type="ECO:0008006" key="3">
    <source>
        <dbReference type="Google" id="ProtNLM"/>
    </source>
</evidence>
<gene>
    <name evidence="1" type="ordered locus">Tmar_0421</name>
</gene>
<dbReference type="eggNOG" id="COG0189">
    <property type="taxonomic scope" value="Bacteria"/>
</dbReference>
<protein>
    <recommendedName>
        <fullName evidence="3">ATP-grasp domain-containing protein</fullName>
    </recommendedName>
</protein>
<dbReference type="SUPFAM" id="SSF56059">
    <property type="entry name" value="Glutathione synthetase ATP-binding domain-like"/>
    <property type="match status" value="1"/>
</dbReference>
<evidence type="ECO:0000313" key="2">
    <source>
        <dbReference type="Proteomes" id="UP000008915"/>
    </source>
</evidence>
<name>E6SGJ6_THEM7</name>
<dbReference type="AlphaFoldDB" id="E6SGJ6"/>